<dbReference type="RefSeq" id="XP_013239285.1">
    <property type="nucleotide sequence ID" value="XM_013383831.1"/>
</dbReference>
<comment type="caution">
    <text evidence="5">The sequence shown here is derived from an EMBL/GenBank/DDBJ whole genome shotgun (WGS) entry which is preliminary data.</text>
</comment>
<protein>
    <recommendedName>
        <fullName evidence="7">Ubiquitin fusion degradation protein</fullName>
    </recommendedName>
</protein>
<dbReference type="GO" id="GO:0006511">
    <property type="term" value="P:ubiquitin-dependent protein catabolic process"/>
    <property type="evidence" value="ECO:0007669"/>
    <property type="project" value="InterPro"/>
</dbReference>
<sequence length="196" mass="21301">MIFKISSQDSSKFTYCGVLEFTAPEGIVYLPNWILSILGVSSGDLCKIERVDTDAVPTGKFIKIQPQSVEFLGLTDPKGVLENGLRNYNTLSPGDIFTIASDGFSGEECLSFEVLEALPGNSVIKINDTDLEVDFAPPVGWEEPSTSTQPYLARSILGVKKLADFKVQGCTTEPYPVILPKNILFLGCRAQVATSQ</sequence>
<dbReference type="GO" id="GO:0031593">
    <property type="term" value="F:polyubiquitin modification-dependent protein binding"/>
    <property type="evidence" value="ECO:0007669"/>
    <property type="project" value="TreeGrafter"/>
</dbReference>
<name>A0A098VUV4_9MICR</name>
<dbReference type="AlphaFoldDB" id="A0A098VUV4"/>
<evidence type="ECO:0000256" key="1">
    <source>
        <dbReference type="ARBA" id="ARBA00006043"/>
    </source>
</evidence>
<dbReference type="GO" id="GO:0034098">
    <property type="term" value="C:VCP-NPL4-UFD1 AAA ATPase complex"/>
    <property type="evidence" value="ECO:0007669"/>
    <property type="project" value="TreeGrafter"/>
</dbReference>
<evidence type="ECO:0008006" key="7">
    <source>
        <dbReference type="Google" id="ProtNLM"/>
    </source>
</evidence>
<evidence type="ECO:0000313" key="5">
    <source>
        <dbReference type="EMBL" id="KGG52858.1"/>
    </source>
</evidence>
<dbReference type="Pfam" id="PF03152">
    <property type="entry name" value="UFD1_N1"/>
    <property type="match status" value="1"/>
</dbReference>
<evidence type="ECO:0000313" key="6">
    <source>
        <dbReference type="Proteomes" id="UP000029725"/>
    </source>
</evidence>
<keyword evidence="6" id="KW-1185">Reference proteome</keyword>
<dbReference type="PANTHER" id="PTHR12555:SF13">
    <property type="entry name" value="UBIQUITIN RECOGNITION FACTOR IN ER-ASSOCIATED DEGRADATION PROTEIN 1"/>
    <property type="match status" value="1"/>
</dbReference>
<dbReference type="VEuPathDB" id="MicrosporidiaDB:DI09_12p260"/>
<dbReference type="InterPro" id="IPR004854">
    <property type="entry name" value="Ufd1-like"/>
</dbReference>
<feature type="domain" description="Ubiquitin fusion degradation protein UFD1 N-terminal subdomain 1" evidence="3">
    <location>
        <begin position="1"/>
        <end position="52"/>
    </location>
</feature>
<dbReference type="EMBL" id="JMKJ01000033">
    <property type="protein sequence ID" value="KGG52858.1"/>
    <property type="molecule type" value="Genomic_DNA"/>
</dbReference>
<evidence type="ECO:0000259" key="3">
    <source>
        <dbReference type="Pfam" id="PF03152"/>
    </source>
</evidence>
<organism evidence="5 6">
    <name type="scientific">Mitosporidium daphniae</name>
    <dbReference type="NCBI Taxonomy" id="1485682"/>
    <lineage>
        <taxon>Eukaryota</taxon>
        <taxon>Fungi</taxon>
        <taxon>Fungi incertae sedis</taxon>
        <taxon>Microsporidia</taxon>
        <taxon>Mitosporidium</taxon>
    </lineage>
</organism>
<dbReference type="GO" id="GO:0036503">
    <property type="term" value="P:ERAD pathway"/>
    <property type="evidence" value="ECO:0007669"/>
    <property type="project" value="TreeGrafter"/>
</dbReference>
<dbReference type="Gene3D" id="3.10.330.10">
    <property type="match status" value="1"/>
</dbReference>
<dbReference type="InterPro" id="IPR042299">
    <property type="entry name" value="Ufd1-like_Nn"/>
</dbReference>
<feature type="domain" description="Ubiquitin fusion degradation protein UFD1 N-terminal subdomain 2" evidence="4">
    <location>
        <begin position="59"/>
        <end position="138"/>
    </location>
</feature>
<dbReference type="Pfam" id="PF24842">
    <property type="entry name" value="UFD1_N2"/>
    <property type="match status" value="1"/>
</dbReference>
<dbReference type="PANTHER" id="PTHR12555">
    <property type="entry name" value="UBIQUITIN FUSION DEGRADATON PROTEIN 1"/>
    <property type="match status" value="1"/>
</dbReference>
<gene>
    <name evidence="5" type="ORF">DI09_12p260</name>
</gene>
<proteinExistence type="inferred from homology"/>
<dbReference type="GeneID" id="25258255"/>
<evidence type="ECO:0000256" key="2">
    <source>
        <dbReference type="ARBA" id="ARBA00022786"/>
    </source>
</evidence>
<dbReference type="HOGENOM" id="CLU_1390539_0_0_1"/>
<reference evidence="5 6" key="1">
    <citation type="submission" date="2014-04" db="EMBL/GenBank/DDBJ databases">
        <title>A new species of microsporidia sheds light on the evolution of extreme parasitism.</title>
        <authorList>
            <person name="Haag K.L."/>
            <person name="James T.Y."/>
            <person name="Larsson R."/>
            <person name="Schaer T.M."/>
            <person name="Refardt D."/>
            <person name="Pombert J.-F."/>
            <person name="Ebert D."/>
        </authorList>
    </citation>
    <scope>NUCLEOTIDE SEQUENCE [LARGE SCALE GENOMIC DNA]</scope>
    <source>
        <strain evidence="5 6">UGP3</strain>
        <tissue evidence="5">Spores</tissue>
    </source>
</reference>
<keyword evidence="2" id="KW-0833">Ubl conjugation pathway</keyword>
<dbReference type="OrthoDB" id="422728at2759"/>
<accession>A0A098VUV4</accession>
<dbReference type="Proteomes" id="UP000029725">
    <property type="component" value="Unassembled WGS sequence"/>
</dbReference>
<comment type="similarity">
    <text evidence="1">Belongs to the UFD1 family.</text>
</comment>
<dbReference type="InterPro" id="IPR055417">
    <property type="entry name" value="UFD1_N1"/>
</dbReference>
<dbReference type="Gene3D" id="2.40.40.50">
    <property type="entry name" value="Ubiquitin fusion degradation protein UFD1, N-terminal domain"/>
    <property type="match status" value="1"/>
</dbReference>
<evidence type="ECO:0000259" key="4">
    <source>
        <dbReference type="Pfam" id="PF24842"/>
    </source>
</evidence>
<dbReference type="InterPro" id="IPR055418">
    <property type="entry name" value="UFD1_N2"/>
</dbReference>